<accession>A0A4V5TME6</accession>
<gene>
    <name evidence="1" type="ORF">FC756_16165</name>
</gene>
<organism evidence="1 2">
    <name type="scientific">Lysinibacillus mangiferihumi</name>
    <dbReference type="NCBI Taxonomy" id="1130819"/>
    <lineage>
        <taxon>Bacteria</taxon>
        <taxon>Bacillati</taxon>
        <taxon>Bacillota</taxon>
        <taxon>Bacilli</taxon>
        <taxon>Bacillales</taxon>
        <taxon>Bacillaceae</taxon>
        <taxon>Lysinibacillus</taxon>
    </lineage>
</organism>
<dbReference type="Proteomes" id="UP000308744">
    <property type="component" value="Unassembled WGS sequence"/>
</dbReference>
<reference evidence="1 2" key="1">
    <citation type="submission" date="2019-04" db="EMBL/GenBank/DDBJ databases">
        <title>Lysinibacillus genome sequencing.</title>
        <authorList>
            <person name="Dunlap C."/>
        </authorList>
    </citation>
    <scope>NUCLEOTIDE SEQUENCE [LARGE SCALE GENOMIC DNA]</scope>
    <source>
        <strain evidence="1 2">CCTCC AB 2010389</strain>
    </source>
</reference>
<comment type="caution">
    <text evidence="1">The sequence shown here is derived from an EMBL/GenBank/DDBJ whole genome shotgun (WGS) entry which is preliminary data.</text>
</comment>
<dbReference type="RefSeq" id="WP_107896400.1">
    <property type="nucleotide sequence ID" value="NZ_PYWM01000020.1"/>
</dbReference>
<protein>
    <submittedName>
        <fullName evidence="1">Uncharacterized protein</fullName>
    </submittedName>
</protein>
<dbReference type="AlphaFoldDB" id="A0A4V5TME6"/>
<evidence type="ECO:0000313" key="1">
    <source>
        <dbReference type="EMBL" id="TKI65583.1"/>
    </source>
</evidence>
<sequence length="61" mass="6856">MDKNLINAQISILFEINGQVHLVGFEKERLEGLTELIKMAVEVAVPTGKSQAQLREFLNCK</sequence>
<keyword evidence="2" id="KW-1185">Reference proteome</keyword>
<dbReference type="EMBL" id="SZPU01000062">
    <property type="protein sequence ID" value="TKI65583.1"/>
    <property type="molecule type" value="Genomic_DNA"/>
</dbReference>
<proteinExistence type="predicted"/>
<name>A0A4V5TME6_9BACI</name>
<evidence type="ECO:0000313" key="2">
    <source>
        <dbReference type="Proteomes" id="UP000308744"/>
    </source>
</evidence>